<feature type="transmembrane region" description="Helical" evidence="5">
    <location>
        <begin position="223"/>
        <end position="245"/>
    </location>
</feature>
<evidence type="ECO:0000313" key="7">
    <source>
        <dbReference type="Proteomes" id="UP001239909"/>
    </source>
</evidence>
<evidence type="ECO:0000256" key="4">
    <source>
        <dbReference type="ARBA" id="ARBA00023136"/>
    </source>
</evidence>
<keyword evidence="4 5" id="KW-0472">Membrane</keyword>
<sequence length="247" mass="25177">MQQRADRGEDTAPAPIDGVGTIGASLREVVYGGNDGIVTTFAVVAGFAGAAAEGAGPVGAVAVLLFGLANLLADATSMGLGAFLSARSQRDIYHRVHGAVGRMIAADPEGQRQGYAARLAARGIAEDTARAVAAATARDPGLLAEALVREAMALSGPDGDRPVRDALMTFASFLCFGAVPLVPYFLMPPSETTFLVAVGATFSALVALGLLRWKVTIEPMARCVGETVLVGGICAAVAYGVGLAFRV</sequence>
<organism evidence="6 7">
    <name type="scientific">Paralimibaculum aggregatum</name>
    <dbReference type="NCBI Taxonomy" id="3036245"/>
    <lineage>
        <taxon>Bacteria</taxon>
        <taxon>Pseudomonadati</taxon>
        <taxon>Pseudomonadota</taxon>
        <taxon>Alphaproteobacteria</taxon>
        <taxon>Rhodobacterales</taxon>
        <taxon>Paracoccaceae</taxon>
        <taxon>Paralimibaculum</taxon>
    </lineage>
</organism>
<evidence type="ECO:0000313" key="6">
    <source>
        <dbReference type="EMBL" id="GMG81637.1"/>
    </source>
</evidence>
<evidence type="ECO:0000256" key="3">
    <source>
        <dbReference type="ARBA" id="ARBA00022989"/>
    </source>
</evidence>
<evidence type="ECO:0000256" key="1">
    <source>
        <dbReference type="ARBA" id="ARBA00004127"/>
    </source>
</evidence>
<comment type="caution">
    <text evidence="6">The sequence shown here is derived from an EMBL/GenBank/DDBJ whole genome shotgun (WGS) entry which is preliminary data.</text>
</comment>
<keyword evidence="7" id="KW-1185">Reference proteome</keyword>
<keyword evidence="2 5" id="KW-0812">Transmembrane</keyword>
<protein>
    <submittedName>
        <fullName evidence="6">VIT1/CCC1 transporter family protein</fullName>
    </submittedName>
</protein>
<name>A0ABQ6LIZ9_9RHOB</name>
<dbReference type="InterPro" id="IPR008217">
    <property type="entry name" value="Ccc1_fam"/>
</dbReference>
<comment type="subcellular location">
    <subcellularLocation>
        <location evidence="1">Endomembrane system</location>
        <topology evidence="1">Multi-pass membrane protein</topology>
    </subcellularLocation>
</comment>
<dbReference type="RefSeq" id="WP_285670333.1">
    <property type="nucleotide sequence ID" value="NZ_BSYI01000005.1"/>
</dbReference>
<proteinExistence type="predicted"/>
<feature type="transmembrane region" description="Helical" evidence="5">
    <location>
        <begin position="166"/>
        <end position="186"/>
    </location>
</feature>
<dbReference type="Proteomes" id="UP001239909">
    <property type="component" value="Unassembled WGS sequence"/>
</dbReference>
<dbReference type="PANTHER" id="PTHR31851">
    <property type="entry name" value="FE(2+)/MN(2+) TRANSPORTER PCL1"/>
    <property type="match status" value="1"/>
</dbReference>
<reference evidence="6 7" key="1">
    <citation type="submission" date="2023-04" db="EMBL/GenBank/DDBJ databases">
        <title>Marinoamorphus aggregata gen. nov., sp. Nov., isolate from tissue of brittle star Ophioplocus japonicus.</title>
        <authorList>
            <person name="Kawano K."/>
            <person name="Sawayama S."/>
            <person name="Nakagawa S."/>
        </authorList>
    </citation>
    <scope>NUCLEOTIDE SEQUENCE [LARGE SCALE GENOMIC DNA]</scope>
    <source>
        <strain evidence="6 7">NKW23</strain>
    </source>
</reference>
<evidence type="ECO:0000256" key="5">
    <source>
        <dbReference type="SAM" id="Phobius"/>
    </source>
</evidence>
<keyword evidence="3 5" id="KW-1133">Transmembrane helix</keyword>
<accession>A0ABQ6LIZ9</accession>
<dbReference type="EMBL" id="BSYI01000005">
    <property type="protein sequence ID" value="GMG81637.1"/>
    <property type="molecule type" value="Genomic_DNA"/>
</dbReference>
<dbReference type="Pfam" id="PF01988">
    <property type="entry name" value="VIT1"/>
    <property type="match status" value="1"/>
</dbReference>
<evidence type="ECO:0000256" key="2">
    <source>
        <dbReference type="ARBA" id="ARBA00022692"/>
    </source>
</evidence>
<feature type="transmembrane region" description="Helical" evidence="5">
    <location>
        <begin position="192"/>
        <end position="211"/>
    </location>
</feature>
<gene>
    <name evidence="6" type="ORF">LNKW23_08500</name>
</gene>